<dbReference type="InterPro" id="IPR007627">
    <property type="entry name" value="RNA_pol_sigma70_r2"/>
</dbReference>
<dbReference type="NCBIfam" id="TIGR02980">
    <property type="entry name" value="SigBFG"/>
    <property type="match status" value="1"/>
</dbReference>
<feature type="domain" description="RNA polymerase sigma-70 region 2" evidence="7">
    <location>
        <begin position="56"/>
        <end position="124"/>
    </location>
</feature>
<proteinExistence type="predicted"/>
<dbReference type="EMBL" id="JAAKZW010000007">
    <property type="protein sequence ID" value="NGO74941.1"/>
    <property type="molecule type" value="Genomic_DNA"/>
</dbReference>
<dbReference type="PRINTS" id="PR00046">
    <property type="entry name" value="SIGMA70FCT"/>
</dbReference>
<dbReference type="InterPro" id="IPR036388">
    <property type="entry name" value="WH-like_DNA-bd_sf"/>
</dbReference>
<evidence type="ECO:0000256" key="2">
    <source>
        <dbReference type="ARBA" id="ARBA00023082"/>
    </source>
</evidence>
<evidence type="ECO:0000259" key="7">
    <source>
        <dbReference type="Pfam" id="PF04542"/>
    </source>
</evidence>
<dbReference type="RefSeq" id="WP_165330461.1">
    <property type="nucleotide sequence ID" value="NZ_JAAKZW010000007.1"/>
</dbReference>
<dbReference type="NCBIfam" id="TIGR02937">
    <property type="entry name" value="sigma70-ECF"/>
    <property type="match status" value="1"/>
</dbReference>
<dbReference type="InterPro" id="IPR013325">
    <property type="entry name" value="RNA_pol_sigma_r2"/>
</dbReference>
<reference evidence="9 10" key="1">
    <citation type="submission" date="2020-02" db="EMBL/GenBank/DDBJ databases">
        <title>Whole-genome analyses of novel actinobacteria.</title>
        <authorList>
            <person name="Sahin N."/>
            <person name="Tokatli A."/>
        </authorList>
    </citation>
    <scope>NUCLEOTIDE SEQUENCE [LARGE SCALE GENOMIC DNA]</scope>
    <source>
        <strain evidence="9 10">YC504</strain>
    </source>
</reference>
<feature type="region of interest" description="Disordered" evidence="5">
    <location>
        <begin position="1"/>
        <end position="30"/>
    </location>
</feature>
<dbReference type="InterPro" id="IPR000943">
    <property type="entry name" value="RNA_pol_sigma70"/>
</dbReference>
<feature type="domain" description="RNA polymerase sigma-70 region 3" evidence="6">
    <location>
        <begin position="134"/>
        <end position="195"/>
    </location>
</feature>
<evidence type="ECO:0000313" key="9">
    <source>
        <dbReference type="EMBL" id="NGO74941.1"/>
    </source>
</evidence>
<dbReference type="GO" id="GO:0003677">
    <property type="term" value="F:DNA binding"/>
    <property type="evidence" value="ECO:0007669"/>
    <property type="project" value="UniProtKB-KW"/>
</dbReference>
<protein>
    <submittedName>
        <fullName evidence="9">SigB/SigF/SigG family RNA polymerase sigma factor</fullName>
    </submittedName>
</protein>
<dbReference type="Proteomes" id="UP000481109">
    <property type="component" value="Unassembled WGS sequence"/>
</dbReference>
<keyword evidence="10" id="KW-1185">Reference proteome</keyword>
<dbReference type="InterPro" id="IPR014322">
    <property type="entry name" value="RNA_pol_sigma-B/F/G"/>
</dbReference>
<dbReference type="Gene3D" id="1.20.120.1810">
    <property type="match status" value="1"/>
</dbReference>
<evidence type="ECO:0000256" key="3">
    <source>
        <dbReference type="ARBA" id="ARBA00023125"/>
    </source>
</evidence>
<keyword evidence="2" id="KW-0731">Sigma factor</keyword>
<keyword evidence="1" id="KW-0805">Transcription regulation</keyword>
<dbReference type="InterPro" id="IPR007630">
    <property type="entry name" value="RNA_pol_sigma70_r4"/>
</dbReference>
<evidence type="ECO:0000313" key="10">
    <source>
        <dbReference type="Proteomes" id="UP000481109"/>
    </source>
</evidence>
<comment type="caution">
    <text evidence="9">The sequence shown here is derived from an EMBL/GenBank/DDBJ whole genome shotgun (WGS) entry which is preliminary data.</text>
</comment>
<dbReference type="Pfam" id="PF04542">
    <property type="entry name" value="Sigma70_r2"/>
    <property type="match status" value="1"/>
</dbReference>
<sequence>MSAHIHTTNNRPGHATSSTSRRMRHPHDDAPDTAAQFARLVDLDEGPERELLKEELAEAWLPMAHRIAGRFGRRGEELDDLRQVAALGLVKAIDHYEPSRGAFESYAVPTITGEIKRHFRDRSWALRVPRRVQELRNRIRGAHRELSQLPGAGEPQIEEIAVHLGLTEDEVKEGMQALHSHSTLSLDAQLSSADDGFSLADALGDPDPAYDTVIDREAAKEGLAKLPERERTILYLRFFEDKTQQAIADQLDISQMHVSRLITRSCAKVRAQALGAEEQDLPRAA</sequence>
<evidence type="ECO:0000259" key="8">
    <source>
        <dbReference type="Pfam" id="PF04545"/>
    </source>
</evidence>
<dbReference type="InterPro" id="IPR007624">
    <property type="entry name" value="RNA_pol_sigma70_r3"/>
</dbReference>
<dbReference type="SUPFAM" id="SSF88946">
    <property type="entry name" value="Sigma2 domain of RNA polymerase sigma factors"/>
    <property type="match status" value="1"/>
</dbReference>
<dbReference type="GO" id="GO:0016987">
    <property type="term" value="F:sigma factor activity"/>
    <property type="evidence" value="ECO:0007669"/>
    <property type="project" value="UniProtKB-KW"/>
</dbReference>
<keyword evidence="3" id="KW-0238">DNA-binding</keyword>
<dbReference type="PANTHER" id="PTHR30385:SF4">
    <property type="entry name" value="RNA POLYMERASE SIGMA-E FACTOR"/>
    <property type="match status" value="1"/>
</dbReference>
<keyword evidence="4" id="KW-0804">Transcription</keyword>
<evidence type="ECO:0000256" key="4">
    <source>
        <dbReference type="ARBA" id="ARBA00023163"/>
    </source>
</evidence>
<dbReference type="InterPro" id="IPR014284">
    <property type="entry name" value="RNA_pol_sigma-70_dom"/>
</dbReference>
<accession>A0A6G4XE60</accession>
<feature type="compositionally biased region" description="Polar residues" evidence="5">
    <location>
        <begin position="1"/>
        <end position="20"/>
    </location>
</feature>
<dbReference type="Pfam" id="PF04539">
    <property type="entry name" value="Sigma70_r3"/>
    <property type="match status" value="1"/>
</dbReference>
<name>A0A6G4XE60_9ACTN</name>
<dbReference type="Gene3D" id="1.10.10.10">
    <property type="entry name" value="Winged helix-like DNA-binding domain superfamily/Winged helix DNA-binding domain"/>
    <property type="match status" value="2"/>
</dbReference>
<evidence type="ECO:0000259" key="6">
    <source>
        <dbReference type="Pfam" id="PF04539"/>
    </source>
</evidence>
<evidence type="ECO:0000256" key="5">
    <source>
        <dbReference type="SAM" id="MobiDB-lite"/>
    </source>
</evidence>
<dbReference type="CDD" id="cd06171">
    <property type="entry name" value="Sigma70_r4"/>
    <property type="match status" value="1"/>
</dbReference>
<dbReference type="SUPFAM" id="SSF88659">
    <property type="entry name" value="Sigma3 and sigma4 domains of RNA polymerase sigma factors"/>
    <property type="match status" value="2"/>
</dbReference>
<dbReference type="Pfam" id="PF04545">
    <property type="entry name" value="Sigma70_r4"/>
    <property type="match status" value="1"/>
</dbReference>
<dbReference type="AlphaFoldDB" id="A0A6G4XE60"/>
<gene>
    <name evidence="9" type="ORF">G6045_04455</name>
</gene>
<dbReference type="GO" id="GO:0006352">
    <property type="term" value="P:DNA-templated transcription initiation"/>
    <property type="evidence" value="ECO:0007669"/>
    <property type="project" value="InterPro"/>
</dbReference>
<dbReference type="PANTHER" id="PTHR30385">
    <property type="entry name" value="SIGMA FACTOR F FLAGELLAR"/>
    <property type="match status" value="1"/>
</dbReference>
<organism evidence="9 10">
    <name type="scientific">Streptomyces mesophilus</name>
    <dbReference type="NCBI Taxonomy" id="1775132"/>
    <lineage>
        <taxon>Bacteria</taxon>
        <taxon>Bacillati</taxon>
        <taxon>Actinomycetota</taxon>
        <taxon>Actinomycetes</taxon>
        <taxon>Kitasatosporales</taxon>
        <taxon>Streptomycetaceae</taxon>
        <taxon>Streptomyces</taxon>
    </lineage>
</organism>
<dbReference type="InterPro" id="IPR013324">
    <property type="entry name" value="RNA_pol_sigma_r3/r4-like"/>
</dbReference>
<evidence type="ECO:0000256" key="1">
    <source>
        <dbReference type="ARBA" id="ARBA00023015"/>
    </source>
</evidence>
<feature type="domain" description="RNA polymerase sigma-70 region 4" evidence="8">
    <location>
        <begin position="223"/>
        <end position="270"/>
    </location>
</feature>